<evidence type="ECO:0000313" key="4">
    <source>
        <dbReference type="Proteomes" id="UP000612899"/>
    </source>
</evidence>
<protein>
    <recommendedName>
        <fullName evidence="2">SEFIR domain-containing protein</fullName>
    </recommendedName>
</protein>
<dbReference type="RefSeq" id="WP_203909200.1">
    <property type="nucleotide sequence ID" value="NZ_BONY01000018.1"/>
</dbReference>
<reference evidence="3" key="1">
    <citation type="submission" date="2021-01" db="EMBL/GenBank/DDBJ databases">
        <title>Whole genome shotgun sequence of Rhizocola hellebori NBRC 109834.</title>
        <authorList>
            <person name="Komaki H."/>
            <person name="Tamura T."/>
        </authorList>
    </citation>
    <scope>NUCLEOTIDE SEQUENCE</scope>
    <source>
        <strain evidence="3">NBRC 109834</strain>
    </source>
</reference>
<dbReference type="AlphaFoldDB" id="A0A8J3Q8W3"/>
<comment type="caution">
    <text evidence="3">The sequence shown here is derived from an EMBL/GenBank/DDBJ whole genome shotgun (WGS) entry which is preliminary data.</text>
</comment>
<organism evidence="3 4">
    <name type="scientific">Rhizocola hellebori</name>
    <dbReference type="NCBI Taxonomy" id="1392758"/>
    <lineage>
        <taxon>Bacteria</taxon>
        <taxon>Bacillati</taxon>
        <taxon>Actinomycetota</taxon>
        <taxon>Actinomycetes</taxon>
        <taxon>Micromonosporales</taxon>
        <taxon>Micromonosporaceae</taxon>
        <taxon>Rhizocola</taxon>
    </lineage>
</organism>
<feature type="compositionally biased region" description="Pro residues" evidence="1">
    <location>
        <begin position="215"/>
        <end position="231"/>
    </location>
</feature>
<feature type="region of interest" description="Disordered" evidence="1">
    <location>
        <begin position="214"/>
        <end position="249"/>
    </location>
</feature>
<dbReference type="SUPFAM" id="SSF52200">
    <property type="entry name" value="Toll/Interleukin receptor TIR domain"/>
    <property type="match status" value="1"/>
</dbReference>
<feature type="domain" description="SEFIR" evidence="2">
    <location>
        <begin position="240"/>
        <end position="380"/>
    </location>
</feature>
<evidence type="ECO:0000313" key="3">
    <source>
        <dbReference type="EMBL" id="GIH05347.1"/>
    </source>
</evidence>
<dbReference type="Proteomes" id="UP000612899">
    <property type="component" value="Unassembled WGS sequence"/>
</dbReference>
<dbReference type="PROSITE" id="PS51534">
    <property type="entry name" value="SEFIR"/>
    <property type="match status" value="1"/>
</dbReference>
<gene>
    <name evidence="3" type="ORF">Rhe02_34140</name>
</gene>
<sequence length="392" mass="42757">MPPSPDPLVGDIPLYLADETKSIDSTPSGIALGMIRLWAWQLYRLHPLPRDLSMYEGYLVRINYEFDIALDVPAPVWAEVQLAFPENVIVVDALPRAVHSPERAYAYRVNGSLNFVRRDSPDPTGPVAPEAALPAAAPHIECFGVGGNTARWRHTGAEGAGIRAGSHVAWLVLLTPPGQEELAVLATGQYRVEIDPQLGLAPVCRPDAFSVRLPQPVPGDNPAPPVGPAPATPGTGAHGGPRVFISYSQDPPEHSEAVEQLWHLLKGCGADVRIDKEHLERQRNWSDWTTVQILRSDYTIVVASPAYLAASEDQLPAGRNLGIRSEYVRLADLLHRNRPLWTMKILPVVLPGRSVDEIPLTFLPGTVDHHIIHDFTPQGAASLLRTLGLGPR</sequence>
<dbReference type="Gene3D" id="3.40.50.10140">
    <property type="entry name" value="Toll/interleukin-1 receptor homology (TIR) domain"/>
    <property type="match status" value="1"/>
</dbReference>
<proteinExistence type="predicted"/>
<accession>A0A8J3Q8W3</accession>
<dbReference type="InterPro" id="IPR013568">
    <property type="entry name" value="SEFIR_dom"/>
</dbReference>
<evidence type="ECO:0000259" key="2">
    <source>
        <dbReference type="PROSITE" id="PS51534"/>
    </source>
</evidence>
<name>A0A8J3Q8W3_9ACTN</name>
<dbReference type="InterPro" id="IPR035897">
    <property type="entry name" value="Toll_tir_struct_dom_sf"/>
</dbReference>
<evidence type="ECO:0000256" key="1">
    <source>
        <dbReference type="SAM" id="MobiDB-lite"/>
    </source>
</evidence>
<dbReference type="InterPro" id="IPR000157">
    <property type="entry name" value="TIR_dom"/>
</dbReference>
<dbReference type="EMBL" id="BONY01000018">
    <property type="protein sequence ID" value="GIH05347.1"/>
    <property type="molecule type" value="Genomic_DNA"/>
</dbReference>
<dbReference type="Pfam" id="PF13676">
    <property type="entry name" value="TIR_2"/>
    <property type="match status" value="1"/>
</dbReference>
<dbReference type="GO" id="GO:0007165">
    <property type="term" value="P:signal transduction"/>
    <property type="evidence" value="ECO:0007669"/>
    <property type="project" value="InterPro"/>
</dbReference>
<keyword evidence="4" id="KW-1185">Reference proteome</keyword>